<accession>A0A8J6E302</accession>
<dbReference type="Proteomes" id="UP000717585">
    <property type="component" value="Unassembled WGS sequence"/>
</dbReference>
<feature type="compositionally biased region" description="Basic and acidic residues" evidence="2">
    <location>
        <begin position="504"/>
        <end position="517"/>
    </location>
</feature>
<evidence type="ECO:0000256" key="1">
    <source>
        <dbReference type="SAM" id="Coils"/>
    </source>
</evidence>
<name>A0A8J6E302_9EUKA</name>
<organism evidence="3 4">
    <name type="scientific">Carpediemonas membranifera</name>
    <dbReference type="NCBI Taxonomy" id="201153"/>
    <lineage>
        <taxon>Eukaryota</taxon>
        <taxon>Metamonada</taxon>
        <taxon>Carpediemonas-like organisms</taxon>
        <taxon>Carpediemonas</taxon>
    </lineage>
</organism>
<feature type="coiled-coil region" evidence="1">
    <location>
        <begin position="199"/>
        <end position="276"/>
    </location>
</feature>
<proteinExistence type="predicted"/>
<dbReference type="AlphaFoldDB" id="A0A8J6E302"/>
<feature type="region of interest" description="Disordered" evidence="2">
    <location>
        <begin position="480"/>
        <end position="530"/>
    </location>
</feature>
<protein>
    <submittedName>
        <fullName evidence="3">Uncharacterized protein</fullName>
    </submittedName>
</protein>
<feature type="compositionally biased region" description="Basic residues" evidence="2">
    <location>
        <begin position="487"/>
        <end position="503"/>
    </location>
</feature>
<feature type="region of interest" description="Disordered" evidence="2">
    <location>
        <begin position="367"/>
        <end position="424"/>
    </location>
</feature>
<feature type="compositionally biased region" description="Polar residues" evidence="2">
    <location>
        <begin position="391"/>
        <end position="403"/>
    </location>
</feature>
<feature type="compositionally biased region" description="Basic residues" evidence="2">
    <location>
        <begin position="573"/>
        <end position="587"/>
    </location>
</feature>
<feature type="compositionally biased region" description="Low complexity" evidence="2">
    <location>
        <begin position="553"/>
        <end position="572"/>
    </location>
</feature>
<feature type="coiled-coil region" evidence="1">
    <location>
        <begin position="26"/>
        <end position="60"/>
    </location>
</feature>
<sequence length="604" mass="65516">MEDRIASNEQVMFAVTERRAAMDDQLDVLEAGFERLTHENDRLTAEAAAAREEITERDAQISELCRTLDEAKAQAAADHAELAKTIATTEGLLENQREATAEAENRGMELNKLLDEEKAAHAESTAKLESTTAQLEQTSSQLATAHTQISEKIEQISAISSDLDSVRTELGLTRGRLNDTDSALSHEQECRKKEVSSLTRTLEQVKAELSSRVSDLEAELEAMTKQATESESALAATQADFETHKRDSEVSAEEMKRTYERRLEATTALVNEEREKATNASCQANTLSTKLHALEGELIAAVAKADGLQTELTHANTAVSTLTQRTQALDATGQSIRESSARFETRCSVLEAELSSIREANSALTTQLEAARPPPTGPASTQTDIPKVHSRVSQTTSVDTPTHSTSAQTAEQESESAAVQTDPSAVPTAELVVRHSSQGRVPNSSQSLGMQLERNDLHAPGYEYDDDSLGLNELVEPLYSQQPTPTHRPRPKRKAASKPPTKRARSDPLPGRRDHDFGVSLLSPESGSPPKIEAAQRFKIHRDDARVPKAAAAKAAAAKAQPARQARVAVKAGKSKSRSQSRSRSAGKKVASDDLFAEDVFTFG</sequence>
<evidence type="ECO:0000313" key="3">
    <source>
        <dbReference type="EMBL" id="KAG9392527.1"/>
    </source>
</evidence>
<dbReference type="PANTHER" id="PTHR23159:SF66">
    <property type="entry name" value="OS04G0158400 PROTEIN"/>
    <property type="match status" value="1"/>
</dbReference>
<dbReference type="PANTHER" id="PTHR23159">
    <property type="entry name" value="CENTROSOMAL PROTEIN 2"/>
    <property type="match status" value="1"/>
</dbReference>
<feature type="compositionally biased region" description="Low complexity" evidence="2">
    <location>
        <begin position="404"/>
        <end position="421"/>
    </location>
</feature>
<keyword evidence="1" id="KW-0175">Coiled coil</keyword>
<gene>
    <name evidence="3" type="ORF">J8273_5532</name>
</gene>
<dbReference type="EMBL" id="JAHDYR010000038">
    <property type="protein sequence ID" value="KAG9392527.1"/>
    <property type="molecule type" value="Genomic_DNA"/>
</dbReference>
<evidence type="ECO:0000256" key="2">
    <source>
        <dbReference type="SAM" id="MobiDB-lite"/>
    </source>
</evidence>
<comment type="caution">
    <text evidence="3">The sequence shown here is derived from an EMBL/GenBank/DDBJ whole genome shotgun (WGS) entry which is preliminary data.</text>
</comment>
<reference evidence="3" key="1">
    <citation type="submission" date="2021-05" db="EMBL/GenBank/DDBJ databases">
        <title>A free-living protist that lacks canonical eukaryotic 1 DNA replication and segregation systems.</title>
        <authorList>
            <person name="Salas-Leiva D.E."/>
            <person name="Tromer E.C."/>
            <person name="Curtis B.A."/>
            <person name="Jerlstrom-Hultqvist J."/>
            <person name="Kolisko M."/>
            <person name="Yi Z."/>
            <person name="Salas-Leiva J.S."/>
            <person name="Gallot-Lavallee L."/>
            <person name="Kops G.J.P.L."/>
            <person name="Archibald J.M."/>
            <person name="Simpson A.G.B."/>
            <person name="Roger A.J."/>
        </authorList>
    </citation>
    <scope>NUCLEOTIDE SEQUENCE</scope>
    <source>
        <strain evidence="3">BICM</strain>
    </source>
</reference>
<evidence type="ECO:0000313" key="4">
    <source>
        <dbReference type="Proteomes" id="UP000717585"/>
    </source>
</evidence>
<feature type="region of interest" description="Disordered" evidence="2">
    <location>
        <begin position="553"/>
        <end position="591"/>
    </location>
</feature>
<keyword evidence="4" id="KW-1185">Reference proteome</keyword>